<organism evidence="2 3">
    <name type="scientific">Streptomyces lomondensis</name>
    <dbReference type="NCBI Taxonomy" id="68229"/>
    <lineage>
        <taxon>Bacteria</taxon>
        <taxon>Bacillati</taxon>
        <taxon>Actinomycetota</taxon>
        <taxon>Actinomycetes</taxon>
        <taxon>Kitasatosporales</taxon>
        <taxon>Streptomycetaceae</taxon>
        <taxon>Streptomyces</taxon>
    </lineage>
</organism>
<evidence type="ECO:0008006" key="4">
    <source>
        <dbReference type="Google" id="ProtNLM"/>
    </source>
</evidence>
<protein>
    <recommendedName>
        <fullName evidence="4">Secreted protein</fullName>
    </recommendedName>
</protein>
<comment type="caution">
    <text evidence="2">The sequence shown here is derived from an EMBL/GenBank/DDBJ whole genome shotgun (WGS) entry which is preliminary data.</text>
</comment>
<accession>A0ABQ2WVS4</accession>
<dbReference type="Proteomes" id="UP000617743">
    <property type="component" value="Unassembled WGS sequence"/>
</dbReference>
<name>A0ABQ2WVS4_9ACTN</name>
<evidence type="ECO:0000313" key="3">
    <source>
        <dbReference type="Proteomes" id="UP000617743"/>
    </source>
</evidence>
<dbReference type="EMBL" id="BMWC01000001">
    <property type="protein sequence ID" value="GGW79382.1"/>
    <property type="molecule type" value="Genomic_DNA"/>
</dbReference>
<evidence type="ECO:0000256" key="1">
    <source>
        <dbReference type="SAM" id="SignalP"/>
    </source>
</evidence>
<proteinExistence type="predicted"/>
<gene>
    <name evidence="2" type="ORF">GCM10010383_03660</name>
</gene>
<feature type="chain" id="PRO_5047008412" description="Secreted protein" evidence="1">
    <location>
        <begin position="19"/>
        <end position="91"/>
    </location>
</feature>
<keyword evidence="1" id="KW-0732">Signal</keyword>
<keyword evidence="3" id="KW-1185">Reference proteome</keyword>
<reference evidence="3" key="1">
    <citation type="journal article" date="2019" name="Int. J. Syst. Evol. Microbiol.">
        <title>The Global Catalogue of Microorganisms (GCM) 10K type strain sequencing project: providing services to taxonomists for standard genome sequencing and annotation.</title>
        <authorList>
            <consortium name="The Broad Institute Genomics Platform"/>
            <consortium name="The Broad Institute Genome Sequencing Center for Infectious Disease"/>
            <person name="Wu L."/>
            <person name="Ma J."/>
        </authorList>
    </citation>
    <scope>NUCLEOTIDE SEQUENCE [LARGE SCALE GENOMIC DNA]</scope>
    <source>
        <strain evidence="3">JCM 4866</strain>
    </source>
</reference>
<evidence type="ECO:0000313" key="2">
    <source>
        <dbReference type="EMBL" id="GGW79382.1"/>
    </source>
</evidence>
<feature type="signal peptide" evidence="1">
    <location>
        <begin position="1"/>
        <end position="18"/>
    </location>
</feature>
<sequence length="91" mass="9392">MKSLKAAAVIAGSLIASAAATPAFAHNAADLAPANLNGLHVLEKVTVADVPVPHPTDQLDPENKNSLLHTVQEVTTALNDARQLRGLPLQG</sequence>
<dbReference type="RefSeq" id="WP_190048307.1">
    <property type="nucleotide sequence ID" value="NZ_BMWC01000001.1"/>
</dbReference>